<dbReference type="RefSeq" id="WP_224080070.1">
    <property type="nucleotide sequence ID" value="NZ_CAJZAI010000005.1"/>
</dbReference>
<evidence type="ECO:0000313" key="2">
    <source>
        <dbReference type="EMBL" id="CAG9173451.1"/>
    </source>
</evidence>
<sequence length="107" mass="11580">MSVKPRLVRYVDLVACLLALDGVGYAIAILLTPFQRGDLYTGAPVVYLGATLAIATPLLLLGMLMLLIAFTHRHPCRRRLVASYIGGLLLLALGLSFAHGWIAHRLA</sequence>
<reference evidence="2 3" key="1">
    <citation type="submission" date="2021-08" db="EMBL/GenBank/DDBJ databases">
        <authorList>
            <person name="Peeters C."/>
        </authorList>
    </citation>
    <scope>NUCLEOTIDE SEQUENCE [LARGE SCALE GENOMIC DNA]</scope>
    <source>
        <strain evidence="2 3">LMG 23992</strain>
    </source>
</reference>
<feature type="transmembrane region" description="Helical" evidence="1">
    <location>
        <begin position="12"/>
        <end position="34"/>
    </location>
</feature>
<feature type="transmembrane region" description="Helical" evidence="1">
    <location>
        <begin position="81"/>
        <end position="102"/>
    </location>
</feature>
<keyword evidence="1" id="KW-1133">Transmembrane helix</keyword>
<comment type="caution">
    <text evidence="2">The sequence shown here is derived from an EMBL/GenBank/DDBJ whole genome shotgun (WGS) entry which is preliminary data.</text>
</comment>
<proteinExistence type="predicted"/>
<feature type="transmembrane region" description="Helical" evidence="1">
    <location>
        <begin position="46"/>
        <end position="69"/>
    </location>
</feature>
<keyword evidence="1" id="KW-0812">Transmembrane</keyword>
<dbReference type="EMBL" id="CAJZAI010000005">
    <property type="protein sequence ID" value="CAG9173451.1"/>
    <property type="molecule type" value="Genomic_DNA"/>
</dbReference>
<gene>
    <name evidence="2" type="ORF">LMG23992_02456</name>
</gene>
<accession>A0ABM8X0T2</accession>
<keyword evidence="3" id="KW-1185">Reference proteome</keyword>
<organism evidence="2 3">
    <name type="scientific">Cupriavidus laharis</name>
    <dbReference type="NCBI Taxonomy" id="151654"/>
    <lineage>
        <taxon>Bacteria</taxon>
        <taxon>Pseudomonadati</taxon>
        <taxon>Pseudomonadota</taxon>
        <taxon>Betaproteobacteria</taxon>
        <taxon>Burkholderiales</taxon>
        <taxon>Burkholderiaceae</taxon>
        <taxon>Cupriavidus</taxon>
    </lineage>
</organism>
<evidence type="ECO:0000313" key="3">
    <source>
        <dbReference type="Proteomes" id="UP000727654"/>
    </source>
</evidence>
<evidence type="ECO:0000256" key="1">
    <source>
        <dbReference type="SAM" id="Phobius"/>
    </source>
</evidence>
<protein>
    <submittedName>
        <fullName evidence="2">Uncharacterized protein</fullName>
    </submittedName>
</protein>
<dbReference type="Proteomes" id="UP000727654">
    <property type="component" value="Unassembled WGS sequence"/>
</dbReference>
<keyword evidence="1" id="KW-0472">Membrane</keyword>
<name>A0ABM8X0T2_9BURK</name>